<name>A0ABQ9LYD6_HEVBR</name>
<keyword evidence="5" id="KW-1185">Reference proteome</keyword>
<evidence type="ECO:0000313" key="4">
    <source>
        <dbReference type="EMBL" id="KAJ9173029.1"/>
    </source>
</evidence>
<evidence type="ECO:0000256" key="1">
    <source>
        <dbReference type="ARBA" id="ARBA00005679"/>
    </source>
</evidence>
<dbReference type="Gene3D" id="3.40.30.10">
    <property type="entry name" value="Glutaredoxin"/>
    <property type="match status" value="1"/>
</dbReference>
<evidence type="ECO:0000256" key="2">
    <source>
        <dbReference type="ARBA" id="ARBA00023180"/>
    </source>
</evidence>
<comment type="caution">
    <text evidence="4">The sequence shown here is derived from an EMBL/GenBank/DDBJ whole genome shotgun (WGS) entry which is preliminary data.</text>
</comment>
<dbReference type="InterPro" id="IPR004911">
    <property type="entry name" value="Interferon-induced_GILT"/>
</dbReference>
<dbReference type="PANTHER" id="PTHR13234:SF64">
    <property type="entry name" value="SAPOSIN A-TYPE DOMAIN-CONTAINING PROTEIN"/>
    <property type="match status" value="1"/>
</dbReference>
<dbReference type="EMBL" id="JARPOI010000009">
    <property type="protein sequence ID" value="KAJ9173029.1"/>
    <property type="molecule type" value="Genomic_DNA"/>
</dbReference>
<evidence type="ECO:0008006" key="6">
    <source>
        <dbReference type="Google" id="ProtNLM"/>
    </source>
</evidence>
<sequence>MASGLVLFFFFLSSLLFLFVSSSHFSSSGNNVAMKPAPPFHSQKKAVANPEKVSVSLYYETLCPYCRNFILDPLAKAIKTDLMTILDLQLVPWGNAMILPDSTVSCQHGEDECYLNSIHACVIDIWPDVIMHFNLIQCIEEQSSAMGLGNGAEALYNVCAEQLGFPAKPIKDCHESARGRELLLQYGSRTDSLNPPHRYVPWVVVNGNPLLENYDNFVEYVCKSYRGKSLPTACVSYPTSSVSKERSLHSVCPAGLARPAKHPARVQENMESLA</sequence>
<dbReference type="PANTHER" id="PTHR13234">
    <property type="entry name" value="GAMMA-INTERFERON INDUCIBLE LYSOSOMAL THIOL REDUCTASE GILT"/>
    <property type="match status" value="1"/>
</dbReference>
<dbReference type="InterPro" id="IPR036249">
    <property type="entry name" value="Thioredoxin-like_sf"/>
</dbReference>
<feature type="signal peptide" evidence="3">
    <location>
        <begin position="1"/>
        <end position="22"/>
    </location>
</feature>
<feature type="chain" id="PRO_5045553593" description="Gamma-interferon-inducible lysosomal thiol reductase" evidence="3">
    <location>
        <begin position="23"/>
        <end position="274"/>
    </location>
</feature>
<protein>
    <recommendedName>
        <fullName evidence="6">Gamma-interferon-inducible lysosomal thiol reductase</fullName>
    </recommendedName>
</protein>
<evidence type="ECO:0000313" key="5">
    <source>
        <dbReference type="Proteomes" id="UP001174677"/>
    </source>
</evidence>
<dbReference type="Pfam" id="PF03227">
    <property type="entry name" value="GILT"/>
    <property type="match status" value="1"/>
</dbReference>
<dbReference type="SUPFAM" id="SSF52833">
    <property type="entry name" value="Thioredoxin-like"/>
    <property type="match status" value="1"/>
</dbReference>
<organism evidence="4 5">
    <name type="scientific">Hevea brasiliensis</name>
    <name type="common">Para rubber tree</name>
    <name type="synonym">Siphonia brasiliensis</name>
    <dbReference type="NCBI Taxonomy" id="3981"/>
    <lineage>
        <taxon>Eukaryota</taxon>
        <taxon>Viridiplantae</taxon>
        <taxon>Streptophyta</taxon>
        <taxon>Embryophyta</taxon>
        <taxon>Tracheophyta</taxon>
        <taxon>Spermatophyta</taxon>
        <taxon>Magnoliopsida</taxon>
        <taxon>eudicotyledons</taxon>
        <taxon>Gunneridae</taxon>
        <taxon>Pentapetalae</taxon>
        <taxon>rosids</taxon>
        <taxon>fabids</taxon>
        <taxon>Malpighiales</taxon>
        <taxon>Euphorbiaceae</taxon>
        <taxon>Crotonoideae</taxon>
        <taxon>Micrandreae</taxon>
        <taxon>Hevea</taxon>
    </lineage>
</organism>
<reference evidence="4" key="1">
    <citation type="journal article" date="2023" name="Plant Biotechnol. J.">
        <title>Chromosome-level wild Hevea brasiliensis genome provides new tools for genomic-assisted breeding and valuable loci to elevate rubber yield.</title>
        <authorList>
            <person name="Cheng H."/>
            <person name="Song X."/>
            <person name="Hu Y."/>
            <person name="Wu T."/>
            <person name="Yang Q."/>
            <person name="An Z."/>
            <person name="Feng S."/>
            <person name="Deng Z."/>
            <person name="Wu W."/>
            <person name="Zeng X."/>
            <person name="Tu M."/>
            <person name="Wang X."/>
            <person name="Huang H."/>
        </authorList>
    </citation>
    <scope>NUCLEOTIDE SEQUENCE</scope>
    <source>
        <strain evidence="4">MT/VB/25A 57/8</strain>
    </source>
</reference>
<comment type="similarity">
    <text evidence="1">Belongs to the GILT family.</text>
</comment>
<proteinExistence type="inferred from homology"/>
<keyword evidence="2" id="KW-0325">Glycoprotein</keyword>
<accession>A0ABQ9LYD6</accession>
<keyword evidence="3" id="KW-0732">Signal</keyword>
<gene>
    <name evidence="4" type="ORF">P3X46_016205</name>
</gene>
<dbReference type="Proteomes" id="UP001174677">
    <property type="component" value="Chromosome 9"/>
</dbReference>
<evidence type="ECO:0000256" key="3">
    <source>
        <dbReference type="SAM" id="SignalP"/>
    </source>
</evidence>